<dbReference type="Proteomes" id="UP000194151">
    <property type="component" value="Chromosome"/>
</dbReference>
<keyword evidence="2" id="KW-0813">Transport</keyword>
<dbReference type="InterPro" id="IPR017871">
    <property type="entry name" value="ABC_transporter-like_CS"/>
</dbReference>
<evidence type="ECO:0000313" key="9">
    <source>
        <dbReference type="Proteomes" id="UP000194151"/>
    </source>
</evidence>
<keyword evidence="3" id="KW-1003">Cell membrane</keyword>
<reference evidence="8 9" key="1">
    <citation type="submission" date="2017-05" db="EMBL/GenBank/DDBJ databases">
        <title>Complete and WGS of Bordetella genogroups.</title>
        <authorList>
            <person name="Spilker T."/>
            <person name="LiPuma J."/>
        </authorList>
    </citation>
    <scope>NUCLEOTIDE SEQUENCE [LARGE SCALE GENOMIC DNA]</scope>
    <source>
        <strain evidence="8 9">AU19157</strain>
    </source>
</reference>
<dbReference type="Pfam" id="PF00005">
    <property type="entry name" value="ABC_tran"/>
    <property type="match status" value="1"/>
</dbReference>
<organism evidence="8 9">
    <name type="scientific">Bordetella genomosp. 8</name>
    <dbReference type="NCBI Taxonomy" id="1416806"/>
    <lineage>
        <taxon>Bacteria</taxon>
        <taxon>Pseudomonadati</taxon>
        <taxon>Pseudomonadota</taxon>
        <taxon>Betaproteobacteria</taxon>
        <taxon>Burkholderiales</taxon>
        <taxon>Alcaligenaceae</taxon>
        <taxon>Bordetella</taxon>
    </lineage>
</organism>
<gene>
    <name evidence="8" type="ORF">CAL12_13335</name>
</gene>
<dbReference type="AlphaFoldDB" id="A0A1W6YUE3"/>
<name>A0A1W6YUE3_9BORD</name>
<dbReference type="SUPFAM" id="SSF52540">
    <property type="entry name" value="P-loop containing nucleoside triphosphate hydrolases"/>
    <property type="match status" value="1"/>
</dbReference>
<proteinExistence type="inferred from homology"/>
<dbReference type="GO" id="GO:0015658">
    <property type="term" value="F:branched-chain amino acid transmembrane transporter activity"/>
    <property type="evidence" value="ECO:0007669"/>
    <property type="project" value="TreeGrafter"/>
</dbReference>
<dbReference type="PANTHER" id="PTHR43820:SF4">
    <property type="entry name" value="HIGH-AFFINITY BRANCHED-CHAIN AMINO ACID TRANSPORT ATP-BINDING PROTEIN LIVF"/>
    <property type="match status" value="1"/>
</dbReference>
<dbReference type="STRING" id="1416806.CAL12_13335"/>
<feature type="domain" description="ABC transporter" evidence="7">
    <location>
        <begin position="2"/>
        <end position="233"/>
    </location>
</feature>
<evidence type="ECO:0000256" key="6">
    <source>
        <dbReference type="ARBA" id="ARBA00022970"/>
    </source>
</evidence>
<evidence type="ECO:0000259" key="7">
    <source>
        <dbReference type="PROSITE" id="PS50893"/>
    </source>
</evidence>
<keyword evidence="6" id="KW-0029">Amino-acid transport</keyword>
<dbReference type="Gene3D" id="3.40.50.300">
    <property type="entry name" value="P-loop containing nucleotide triphosphate hydrolases"/>
    <property type="match status" value="1"/>
</dbReference>
<dbReference type="InterPro" id="IPR003439">
    <property type="entry name" value="ABC_transporter-like_ATP-bd"/>
</dbReference>
<dbReference type="InterPro" id="IPR027417">
    <property type="entry name" value="P-loop_NTPase"/>
</dbReference>
<dbReference type="CDD" id="cd03224">
    <property type="entry name" value="ABC_TM1139_LivF_branched"/>
    <property type="match status" value="1"/>
</dbReference>
<protein>
    <submittedName>
        <fullName evidence="8">ABC transporter ATP-binding protein</fullName>
    </submittedName>
</protein>
<dbReference type="PROSITE" id="PS50893">
    <property type="entry name" value="ABC_TRANSPORTER_2"/>
    <property type="match status" value="1"/>
</dbReference>
<evidence type="ECO:0000256" key="2">
    <source>
        <dbReference type="ARBA" id="ARBA00022448"/>
    </source>
</evidence>
<sequence length="242" mass="25723">MLSVRGLAGGYTPTDRVVKGVDLDIAPGELVVVVGPNGAGKSTLLKLIAGLHHMAEGSIELEGRRLSVQTPLARARAGIGFVPQENNVFGGLTVRENLEMGAYLHGRGEEARIDAMYQRFPVLRDKRRAAAGTLSGGQRQVVAMAMALMGEPRMLLLDEPSAGLSPAACEVLFDTVRELADGGLTILMIEQNALAALDIADRGIVMVTGAKRADRAARDLAADPDTRRMFLGGADHHHPSDR</sequence>
<dbReference type="InterPro" id="IPR003593">
    <property type="entry name" value="AAA+_ATPase"/>
</dbReference>
<keyword evidence="3" id="KW-0472">Membrane</keyword>
<dbReference type="GO" id="GO:0005524">
    <property type="term" value="F:ATP binding"/>
    <property type="evidence" value="ECO:0007669"/>
    <property type="project" value="UniProtKB-KW"/>
</dbReference>
<keyword evidence="5 8" id="KW-0067">ATP-binding</keyword>
<dbReference type="InterPro" id="IPR052156">
    <property type="entry name" value="BCAA_Transport_ATP-bd_LivF"/>
</dbReference>
<keyword evidence="9" id="KW-1185">Reference proteome</keyword>
<evidence type="ECO:0000256" key="5">
    <source>
        <dbReference type="ARBA" id="ARBA00022840"/>
    </source>
</evidence>
<keyword evidence="4" id="KW-0547">Nucleotide-binding</keyword>
<accession>A0A1W6YUE3</accession>
<evidence type="ECO:0000256" key="1">
    <source>
        <dbReference type="ARBA" id="ARBA00005417"/>
    </source>
</evidence>
<dbReference type="PANTHER" id="PTHR43820">
    <property type="entry name" value="HIGH-AFFINITY BRANCHED-CHAIN AMINO ACID TRANSPORT ATP-BINDING PROTEIN LIVF"/>
    <property type="match status" value="1"/>
</dbReference>
<comment type="similarity">
    <text evidence="1">Belongs to the ABC transporter superfamily.</text>
</comment>
<evidence type="ECO:0000313" key="8">
    <source>
        <dbReference type="EMBL" id="ARP84519.1"/>
    </source>
</evidence>
<dbReference type="PROSITE" id="PS00211">
    <property type="entry name" value="ABC_TRANSPORTER_1"/>
    <property type="match status" value="1"/>
</dbReference>
<dbReference type="EMBL" id="CP021108">
    <property type="protein sequence ID" value="ARP84519.1"/>
    <property type="molecule type" value="Genomic_DNA"/>
</dbReference>
<dbReference type="KEGG" id="bgv:CAL12_13335"/>
<evidence type="ECO:0000256" key="4">
    <source>
        <dbReference type="ARBA" id="ARBA00022741"/>
    </source>
</evidence>
<evidence type="ECO:0000256" key="3">
    <source>
        <dbReference type="ARBA" id="ARBA00022475"/>
    </source>
</evidence>
<dbReference type="SMART" id="SM00382">
    <property type="entry name" value="AAA"/>
    <property type="match status" value="1"/>
</dbReference>
<dbReference type="GO" id="GO:0016887">
    <property type="term" value="F:ATP hydrolysis activity"/>
    <property type="evidence" value="ECO:0007669"/>
    <property type="project" value="InterPro"/>
</dbReference>
<dbReference type="GO" id="GO:0015807">
    <property type="term" value="P:L-amino acid transport"/>
    <property type="evidence" value="ECO:0007669"/>
    <property type="project" value="TreeGrafter"/>
</dbReference>